<feature type="transmembrane region" description="Helical" evidence="8">
    <location>
        <begin position="86"/>
        <end position="111"/>
    </location>
</feature>
<dbReference type="PRINTS" id="PR00783">
    <property type="entry name" value="MINTRINSICP"/>
</dbReference>
<keyword evidence="3 7" id="KW-0813">Transport</keyword>
<accession>A0A1U9M8Q0</accession>
<evidence type="ECO:0000256" key="4">
    <source>
        <dbReference type="ARBA" id="ARBA00022692"/>
    </source>
</evidence>
<dbReference type="Gene3D" id="1.20.1080.10">
    <property type="entry name" value="Glycerol uptake facilitator protein"/>
    <property type="match status" value="1"/>
</dbReference>
<proteinExistence type="inferred from homology"/>
<keyword evidence="4 7" id="KW-0812">Transmembrane</keyword>
<dbReference type="PANTHER" id="PTHR43829">
    <property type="entry name" value="AQUAPORIN OR AQUAGLYCEROPORIN RELATED"/>
    <property type="match status" value="1"/>
</dbReference>
<name>A0A1U9M8Q0_9HYPH</name>
<dbReference type="RefSeq" id="WP_078038880.1">
    <property type="nucleotide sequence ID" value="NZ_CP015820.1"/>
</dbReference>
<dbReference type="OrthoDB" id="9807293at2"/>
<dbReference type="GO" id="GO:0005886">
    <property type="term" value="C:plasma membrane"/>
    <property type="evidence" value="ECO:0007669"/>
    <property type="project" value="TreeGrafter"/>
</dbReference>
<dbReference type="GO" id="GO:0015254">
    <property type="term" value="F:glycerol channel activity"/>
    <property type="evidence" value="ECO:0007669"/>
    <property type="project" value="TreeGrafter"/>
</dbReference>
<dbReference type="KEGG" id="bapa:BBC0178_001890"/>
<dbReference type="EMBL" id="CP015820">
    <property type="protein sequence ID" value="AQT41697.1"/>
    <property type="molecule type" value="Genomic_DNA"/>
</dbReference>
<evidence type="ECO:0000256" key="5">
    <source>
        <dbReference type="ARBA" id="ARBA00022989"/>
    </source>
</evidence>
<dbReference type="PROSITE" id="PS00221">
    <property type="entry name" value="MIP"/>
    <property type="match status" value="1"/>
</dbReference>
<evidence type="ECO:0000256" key="7">
    <source>
        <dbReference type="RuleBase" id="RU000477"/>
    </source>
</evidence>
<evidence type="ECO:0000313" key="10">
    <source>
        <dbReference type="Proteomes" id="UP000189660"/>
    </source>
</evidence>
<feature type="transmembrane region" description="Helical" evidence="8">
    <location>
        <begin position="12"/>
        <end position="32"/>
    </location>
</feature>
<organism evidence="9 10">
    <name type="scientific">Bartonella apihabitans</name>
    <dbReference type="NCBI Taxonomy" id="2750929"/>
    <lineage>
        <taxon>Bacteria</taxon>
        <taxon>Pseudomonadati</taxon>
        <taxon>Pseudomonadota</taxon>
        <taxon>Alphaproteobacteria</taxon>
        <taxon>Hyphomicrobiales</taxon>
        <taxon>Bartonellaceae</taxon>
        <taxon>Bartonella</taxon>
    </lineage>
</organism>
<protein>
    <submittedName>
        <fullName evidence="9">Glycerol uptake facilitator protein</fullName>
    </submittedName>
</protein>
<dbReference type="SUPFAM" id="SSF81338">
    <property type="entry name" value="Aquaporin-like"/>
    <property type="match status" value="1"/>
</dbReference>
<keyword evidence="6 8" id="KW-0472">Membrane</keyword>
<feature type="transmembrane region" description="Helical" evidence="8">
    <location>
        <begin position="166"/>
        <end position="190"/>
    </location>
</feature>
<comment type="similarity">
    <text evidence="2 7">Belongs to the MIP/aquaporin (TC 1.A.8) family.</text>
</comment>
<dbReference type="InterPro" id="IPR050363">
    <property type="entry name" value="MIP/Aquaporin"/>
</dbReference>
<evidence type="ECO:0000256" key="1">
    <source>
        <dbReference type="ARBA" id="ARBA00004141"/>
    </source>
</evidence>
<evidence type="ECO:0000313" key="9">
    <source>
        <dbReference type="EMBL" id="AQT41697.1"/>
    </source>
</evidence>
<dbReference type="Proteomes" id="UP000189660">
    <property type="component" value="Chromosome"/>
</dbReference>
<keyword evidence="10" id="KW-1185">Reference proteome</keyword>
<dbReference type="InterPro" id="IPR022357">
    <property type="entry name" value="MIP_CS"/>
</dbReference>
<evidence type="ECO:0000256" key="8">
    <source>
        <dbReference type="SAM" id="Phobius"/>
    </source>
</evidence>
<sequence>MSDVNTLRDECVAEFAGTFLFLALGMGCVAGLKLAGAAYGQWEISIIWGLAVALAAYLTGGVSGAHLNPSVTFALAFFAKFPKQKILPYIISQFLGAFVAAAVVYGLYYNLFSAKTLDTAGVFTTFPNPHITLSQAFMTEFFITAVLVAVILGLSDDGNGLPRGALVAFLVGILVAVLGGAFGPLTGFAMNAARDFGPRLFAYFAGWGNGVMTGNREIPYFLVPLIAPVIGGCVGAAFYTKLIGEPLARRQSKSLAK</sequence>
<evidence type="ECO:0000256" key="2">
    <source>
        <dbReference type="ARBA" id="ARBA00006175"/>
    </source>
</evidence>
<gene>
    <name evidence="9" type="ORF">BBC0178_001890</name>
</gene>
<keyword evidence="5 8" id="KW-1133">Transmembrane helix</keyword>
<dbReference type="InterPro" id="IPR023271">
    <property type="entry name" value="Aquaporin-like"/>
</dbReference>
<dbReference type="AlphaFoldDB" id="A0A1U9M8Q0"/>
<dbReference type="PANTHER" id="PTHR43829:SF9">
    <property type="entry name" value="AQUAPORIN-9"/>
    <property type="match status" value="1"/>
</dbReference>
<feature type="transmembrane region" description="Helical" evidence="8">
    <location>
        <begin position="218"/>
        <end position="240"/>
    </location>
</feature>
<comment type="subcellular location">
    <subcellularLocation>
        <location evidence="1">Membrane</location>
        <topology evidence="1">Multi-pass membrane protein</topology>
    </subcellularLocation>
</comment>
<dbReference type="Pfam" id="PF00230">
    <property type="entry name" value="MIP"/>
    <property type="match status" value="1"/>
</dbReference>
<dbReference type="InterPro" id="IPR000425">
    <property type="entry name" value="MIP"/>
</dbReference>
<feature type="transmembrane region" description="Helical" evidence="8">
    <location>
        <begin position="44"/>
        <end position="65"/>
    </location>
</feature>
<dbReference type="CDD" id="cd00333">
    <property type="entry name" value="MIP"/>
    <property type="match status" value="1"/>
</dbReference>
<reference evidence="9 10" key="1">
    <citation type="submission" date="2016-11" db="EMBL/GenBank/DDBJ databases">
        <title>Comparative genomics of Bartonella apis.</title>
        <authorList>
            <person name="Engel P."/>
        </authorList>
    </citation>
    <scope>NUCLEOTIDE SEQUENCE [LARGE SCALE GENOMIC DNA]</scope>
    <source>
        <strain evidence="9 10">BBC0178</strain>
    </source>
</reference>
<dbReference type="NCBIfam" id="TIGR00861">
    <property type="entry name" value="MIP"/>
    <property type="match status" value="1"/>
</dbReference>
<evidence type="ECO:0000256" key="6">
    <source>
        <dbReference type="ARBA" id="ARBA00023136"/>
    </source>
</evidence>
<feature type="transmembrane region" description="Helical" evidence="8">
    <location>
        <begin position="131"/>
        <end position="154"/>
    </location>
</feature>
<evidence type="ECO:0000256" key="3">
    <source>
        <dbReference type="ARBA" id="ARBA00022448"/>
    </source>
</evidence>